<sequence length="87" mass="9864">MHGKVMAGKPATFAHEVSLKQLGVTKGNNFQRQFGFEPLGQETHRDFFSLLSQNCTQMDLYPDLIQNVRSMVHILMINSNGEQNLDI</sequence>
<name>A0A3M7QFM3_BRAPC</name>
<gene>
    <name evidence="1" type="ORF">BpHYR1_048377</name>
</gene>
<dbReference type="Proteomes" id="UP000276133">
    <property type="component" value="Unassembled WGS sequence"/>
</dbReference>
<comment type="caution">
    <text evidence="1">The sequence shown here is derived from an EMBL/GenBank/DDBJ whole genome shotgun (WGS) entry which is preliminary data.</text>
</comment>
<evidence type="ECO:0000313" key="1">
    <source>
        <dbReference type="EMBL" id="RNA09974.1"/>
    </source>
</evidence>
<keyword evidence="2" id="KW-1185">Reference proteome</keyword>
<dbReference type="AlphaFoldDB" id="A0A3M7QFM3"/>
<reference evidence="1 2" key="1">
    <citation type="journal article" date="2018" name="Sci. Rep.">
        <title>Genomic signatures of local adaptation to the degree of environmental predictability in rotifers.</title>
        <authorList>
            <person name="Franch-Gras L."/>
            <person name="Hahn C."/>
            <person name="Garcia-Roger E.M."/>
            <person name="Carmona M.J."/>
            <person name="Serra M."/>
            <person name="Gomez A."/>
        </authorList>
    </citation>
    <scope>NUCLEOTIDE SEQUENCE [LARGE SCALE GENOMIC DNA]</scope>
    <source>
        <strain evidence="1">HYR1</strain>
    </source>
</reference>
<proteinExistence type="predicted"/>
<accession>A0A3M7QFM3</accession>
<organism evidence="1 2">
    <name type="scientific">Brachionus plicatilis</name>
    <name type="common">Marine rotifer</name>
    <name type="synonym">Brachionus muelleri</name>
    <dbReference type="NCBI Taxonomy" id="10195"/>
    <lineage>
        <taxon>Eukaryota</taxon>
        <taxon>Metazoa</taxon>
        <taxon>Spiralia</taxon>
        <taxon>Gnathifera</taxon>
        <taxon>Rotifera</taxon>
        <taxon>Eurotatoria</taxon>
        <taxon>Monogononta</taxon>
        <taxon>Pseudotrocha</taxon>
        <taxon>Ploima</taxon>
        <taxon>Brachionidae</taxon>
        <taxon>Brachionus</taxon>
    </lineage>
</organism>
<protein>
    <submittedName>
        <fullName evidence="1">Uncharacterized protein</fullName>
    </submittedName>
</protein>
<dbReference type="EMBL" id="REGN01006323">
    <property type="protein sequence ID" value="RNA09974.1"/>
    <property type="molecule type" value="Genomic_DNA"/>
</dbReference>
<evidence type="ECO:0000313" key="2">
    <source>
        <dbReference type="Proteomes" id="UP000276133"/>
    </source>
</evidence>